<keyword evidence="5" id="KW-1185">Reference proteome</keyword>
<organism evidence="4 5">
    <name type="scientific">Pseudogymnoascus verrucosus</name>
    <dbReference type="NCBI Taxonomy" id="342668"/>
    <lineage>
        <taxon>Eukaryota</taxon>
        <taxon>Fungi</taxon>
        <taxon>Dikarya</taxon>
        <taxon>Ascomycota</taxon>
        <taxon>Pezizomycotina</taxon>
        <taxon>Leotiomycetes</taxon>
        <taxon>Thelebolales</taxon>
        <taxon>Thelebolaceae</taxon>
        <taxon>Pseudogymnoascus</taxon>
    </lineage>
</organism>
<feature type="transmembrane region" description="Helical" evidence="2">
    <location>
        <begin position="12"/>
        <end position="36"/>
    </location>
</feature>
<gene>
    <name evidence="4" type="ORF">VE01_09225</name>
</gene>
<dbReference type="AlphaFoldDB" id="A0A1B8GBD3"/>
<accession>A0A1B8GBD3</accession>
<dbReference type="GeneID" id="84234262"/>
<name>A0A1B8GBD3_9PEZI</name>
<dbReference type="STRING" id="342668.A0A1B8GBD3"/>
<evidence type="ECO:0000256" key="1">
    <source>
        <dbReference type="SAM" id="MobiDB-lite"/>
    </source>
</evidence>
<dbReference type="RefSeq" id="XP_059319383.1">
    <property type="nucleotide sequence ID" value="XM_059464041.1"/>
</dbReference>
<reference evidence="5" key="2">
    <citation type="journal article" date="2018" name="Nat. Commun.">
        <title>Extreme sensitivity to ultraviolet light in the fungal pathogen causing white-nose syndrome of bats.</title>
        <authorList>
            <person name="Palmer J.M."/>
            <person name="Drees K.P."/>
            <person name="Foster J.T."/>
            <person name="Lindner D.L."/>
        </authorList>
    </citation>
    <scope>NUCLEOTIDE SEQUENCE [LARGE SCALE GENOMIC DNA]</scope>
    <source>
        <strain evidence="5">UAMH 10579</strain>
    </source>
</reference>
<dbReference type="EMBL" id="KV460257">
    <property type="protein sequence ID" value="OBT93142.2"/>
    <property type="molecule type" value="Genomic_DNA"/>
</dbReference>
<evidence type="ECO:0000259" key="3">
    <source>
        <dbReference type="Pfam" id="PF11970"/>
    </source>
</evidence>
<feature type="transmembrane region" description="Helical" evidence="2">
    <location>
        <begin position="42"/>
        <end position="63"/>
    </location>
</feature>
<dbReference type="InterPro" id="IPR022596">
    <property type="entry name" value="GPR1/2/3_C"/>
</dbReference>
<sequence>MSGQMIHRVTPLMILYPVVYIVCTAPLAIGRIVALAGNKASLAYFCVAGSMIACNGWLDVLLYSTTRADIVLTAYPPSDDIGLETFAFMGKGHTFGTVTTVEAGPGGASRLGGGQWSQGRDSVENLYGLDKIKVKGEVTVSVDDGRGMRHRTSTAETENSWDRPSRKSSQT</sequence>
<evidence type="ECO:0000313" key="5">
    <source>
        <dbReference type="Proteomes" id="UP000091956"/>
    </source>
</evidence>
<reference evidence="4 5" key="1">
    <citation type="submission" date="2016-03" db="EMBL/GenBank/DDBJ databases">
        <title>Comparative genomics of Pseudogymnoascus destructans, the fungus causing white-nose syndrome of bats.</title>
        <authorList>
            <person name="Palmer J.M."/>
            <person name="Drees K.P."/>
            <person name="Foster J.T."/>
            <person name="Lindner D.L."/>
        </authorList>
    </citation>
    <scope>NUCLEOTIDE SEQUENCE [LARGE SCALE GENOMIC DNA]</scope>
    <source>
        <strain evidence="4 5">UAMH 10579</strain>
    </source>
</reference>
<keyword evidence="2" id="KW-1133">Transmembrane helix</keyword>
<keyword evidence="2" id="KW-0472">Membrane</keyword>
<protein>
    <recommendedName>
        <fullName evidence="3">G protein-coupled receptor GPR1/2/3 C-terminal domain-containing protein</fullName>
    </recommendedName>
</protein>
<proteinExistence type="predicted"/>
<feature type="region of interest" description="Disordered" evidence="1">
    <location>
        <begin position="143"/>
        <end position="171"/>
    </location>
</feature>
<keyword evidence="2" id="KW-0812">Transmembrane</keyword>
<dbReference type="Pfam" id="PF11970">
    <property type="entry name" value="GPR_Gpa2_C"/>
    <property type="match status" value="1"/>
</dbReference>
<evidence type="ECO:0000256" key="2">
    <source>
        <dbReference type="SAM" id="Phobius"/>
    </source>
</evidence>
<feature type="domain" description="G protein-coupled receptor GPR1/2/3 C-terminal" evidence="3">
    <location>
        <begin position="6"/>
        <end position="67"/>
    </location>
</feature>
<dbReference type="Proteomes" id="UP000091956">
    <property type="component" value="Unassembled WGS sequence"/>
</dbReference>
<evidence type="ECO:0000313" key="4">
    <source>
        <dbReference type="EMBL" id="OBT93142.2"/>
    </source>
</evidence>